<name>A0A174IV15_9FIRM</name>
<dbReference type="Pfam" id="PF13886">
    <property type="entry name" value="TM7S3_TM198"/>
    <property type="match status" value="1"/>
</dbReference>
<dbReference type="RefSeq" id="WP_055265568.1">
    <property type="nucleotide sequence ID" value="NZ_CZAL01000003.1"/>
</dbReference>
<dbReference type="InterPro" id="IPR036259">
    <property type="entry name" value="MFS_trans_sf"/>
</dbReference>
<dbReference type="InterPro" id="IPR025256">
    <property type="entry name" value="TM7S3/TM198-like_dom"/>
</dbReference>
<evidence type="ECO:0000313" key="9">
    <source>
        <dbReference type="Proteomes" id="UP000095709"/>
    </source>
</evidence>
<proteinExistence type="predicted"/>
<feature type="transmembrane region" description="Helical" evidence="6">
    <location>
        <begin position="52"/>
        <end position="72"/>
    </location>
</feature>
<keyword evidence="4 6" id="KW-0472">Membrane</keyword>
<feature type="transmembrane region" description="Helical" evidence="6">
    <location>
        <begin position="27"/>
        <end position="45"/>
    </location>
</feature>
<feature type="compositionally biased region" description="Basic residues" evidence="5">
    <location>
        <begin position="213"/>
        <end position="223"/>
    </location>
</feature>
<gene>
    <name evidence="8" type="ORF">ERS852498_00724</name>
</gene>
<feature type="transmembrane region" description="Helical" evidence="6">
    <location>
        <begin position="149"/>
        <end position="169"/>
    </location>
</feature>
<evidence type="ECO:0000256" key="3">
    <source>
        <dbReference type="ARBA" id="ARBA00022989"/>
    </source>
</evidence>
<evidence type="ECO:0000256" key="6">
    <source>
        <dbReference type="SAM" id="Phobius"/>
    </source>
</evidence>
<organism evidence="8 9">
    <name type="scientific">Fusicatenibacter saccharivorans</name>
    <dbReference type="NCBI Taxonomy" id="1150298"/>
    <lineage>
        <taxon>Bacteria</taxon>
        <taxon>Bacillati</taxon>
        <taxon>Bacillota</taxon>
        <taxon>Clostridia</taxon>
        <taxon>Lachnospirales</taxon>
        <taxon>Lachnospiraceae</taxon>
        <taxon>Fusicatenibacter</taxon>
    </lineage>
</organism>
<dbReference type="SUPFAM" id="SSF103473">
    <property type="entry name" value="MFS general substrate transporter"/>
    <property type="match status" value="1"/>
</dbReference>
<dbReference type="EMBL" id="CZAL01000003">
    <property type="protein sequence ID" value="CUO88709.1"/>
    <property type="molecule type" value="Genomic_DNA"/>
</dbReference>
<evidence type="ECO:0000256" key="5">
    <source>
        <dbReference type="SAM" id="MobiDB-lite"/>
    </source>
</evidence>
<feature type="transmembrane region" description="Helical" evidence="6">
    <location>
        <begin position="78"/>
        <end position="98"/>
    </location>
</feature>
<keyword evidence="2 6" id="KW-0812">Transmembrane</keyword>
<keyword evidence="3 6" id="KW-1133">Transmembrane helix</keyword>
<reference evidence="8 9" key="1">
    <citation type="submission" date="2015-09" db="EMBL/GenBank/DDBJ databases">
        <authorList>
            <consortium name="Pathogen Informatics"/>
        </authorList>
    </citation>
    <scope>NUCLEOTIDE SEQUENCE [LARGE SCALE GENOMIC DNA]</scope>
    <source>
        <strain evidence="8 9">2789STDY5834885</strain>
    </source>
</reference>
<protein>
    <recommendedName>
        <fullName evidence="7">TM7S3/TM198-like domain-containing protein</fullName>
    </recommendedName>
</protein>
<feature type="compositionally biased region" description="Acidic residues" evidence="5">
    <location>
        <begin position="278"/>
        <end position="288"/>
    </location>
</feature>
<accession>A0A174IV15</accession>
<feature type="domain" description="TM7S3/TM198-like" evidence="7">
    <location>
        <begin position="34"/>
        <end position="165"/>
    </location>
</feature>
<feature type="transmembrane region" description="Helical" evidence="6">
    <location>
        <begin position="175"/>
        <end position="193"/>
    </location>
</feature>
<evidence type="ECO:0000256" key="1">
    <source>
        <dbReference type="ARBA" id="ARBA00004141"/>
    </source>
</evidence>
<feature type="region of interest" description="Disordered" evidence="5">
    <location>
        <begin position="207"/>
        <end position="346"/>
    </location>
</feature>
<dbReference type="GO" id="GO:0016020">
    <property type="term" value="C:membrane"/>
    <property type="evidence" value="ECO:0007669"/>
    <property type="project" value="UniProtKB-SubCell"/>
</dbReference>
<dbReference type="AlphaFoldDB" id="A0A174IV15"/>
<feature type="compositionally biased region" description="Basic residues" evidence="5">
    <location>
        <begin position="231"/>
        <end position="240"/>
    </location>
</feature>
<evidence type="ECO:0000259" key="7">
    <source>
        <dbReference type="Pfam" id="PF13886"/>
    </source>
</evidence>
<sequence>MNLNMQAFNINTLLGGLDKVRDVMGVYQQQLLLIVIVFALLNCFFGYALRKLWSVIPGFFLGAAAGYAAGTYTNQTTTITLALAVGTGLLTAIIAFVLYRIGLFLLICGLVGFCLWHLVNPNDITGYGLVALVAFVIGLICVPFERISVILVTSICGALTTIRMAYFFKDLDLNMMFWIVSAILAAAGMLFQFKPWKEADYWEDDDEEEREHRAKARARQKRRSGFDPLPSRKKKKKRRGSSSSSSGNARDPYRSYQKPSNRTRVSQNTMYDFRFVPEEPDDDDDEEDLPKIIRRRPSAKPAAPEEFDEEETSPKASMGDTKPYTSPSKPQITEDGIPDVDLSAIRQQISEEVQRIYEDDQNS</sequence>
<dbReference type="Proteomes" id="UP000095709">
    <property type="component" value="Unassembled WGS sequence"/>
</dbReference>
<evidence type="ECO:0000256" key="2">
    <source>
        <dbReference type="ARBA" id="ARBA00022692"/>
    </source>
</evidence>
<feature type="transmembrane region" description="Helical" evidence="6">
    <location>
        <begin position="103"/>
        <end position="119"/>
    </location>
</feature>
<feature type="compositionally biased region" description="Polar residues" evidence="5">
    <location>
        <begin position="257"/>
        <end position="270"/>
    </location>
</feature>
<comment type="subcellular location">
    <subcellularLocation>
        <location evidence="1">Membrane</location>
        <topology evidence="1">Multi-pass membrane protein</topology>
    </subcellularLocation>
</comment>
<evidence type="ECO:0000313" key="8">
    <source>
        <dbReference type="EMBL" id="CUO88709.1"/>
    </source>
</evidence>
<evidence type="ECO:0000256" key="4">
    <source>
        <dbReference type="ARBA" id="ARBA00023136"/>
    </source>
</evidence>
<feature type="transmembrane region" description="Helical" evidence="6">
    <location>
        <begin position="125"/>
        <end position="142"/>
    </location>
</feature>